<dbReference type="PANTHER" id="PTHR33492:SF4">
    <property type="entry name" value="OS02G0174300 PROTEIN"/>
    <property type="match status" value="1"/>
</dbReference>
<dbReference type="OrthoDB" id="691673at2759"/>
<evidence type="ECO:0008006" key="4">
    <source>
        <dbReference type="Google" id="ProtNLM"/>
    </source>
</evidence>
<name>A0A388MEG2_CHABU</name>
<dbReference type="AlphaFoldDB" id="A0A388MEG2"/>
<accession>A0A388MEG2</accession>
<proteinExistence type="predicted"/>
<sequence>MQLNGTLAITINADSIARIAMQRTPSITRTLARGVHRLQPTRFGGRALTMIGAGLAARHWIVGSAEYVRESASLRAHLGGGKYCSRVSCEPCGEAIGLDGRSVVVRHLPVTPSSLLSSSSLPSHSASTPVDTYTSWGACGRVGSRSTSAAARGKGGDAGHWRPMWGGLFISAPLGQGGMTSLVHRLQFPLGIVDNPTVAFGCRGHRRSLLRCLAATHGGVVGSHLPEVCSKWRNCGDVPAAAVLQHPSPSASVTGVGEGTWSTAHRRGRPPDAASTSTPVGGCADGSTVMHNTNAGGGGSRAGVQAPPAQKQVQWFVEECLALDRIQREDDALMADASSVHKHMKHGERREWIARRMRDEGWNRSTKDCRKKWFALGQKLKLLADKVGQSGKSGYFDIMMTVEEREAEGLYANFDRRLWAKMDGILQKA</sequence>
<feature type="region of interest" description="Disordered" evidence="1">
    <location>
        <begin position="248"/>
        <end position="305"/>
    </location>
</feature>
<dbReference type="Proteomes" id="UP000265515">
    <property type="component" value="Unassembled WGS sequence"/>
</dbReference>
<gene>
    <name evidence="2" type="ORF">CBR_g57900</name>
</gene>
<evidence type="ECO:0000313" key="3">
    <source>
        <dbReference type="Proteomes" id="UP000265515"/>
    </source>
</evidence>
<dbReference type="Gramene" id="GBG92944">
    <property type="protein sequence ID" value="GBG92944"/>
    <property type="gene ID" value="CBR_g57900"/>
</dbReference>
<keyword evidence="3" id="KW-1185">Reference proteome</keyword>
<evidence type="ECO:0000256" key="1">
    <source>
        <dbReference type="SAM" id="MobiDB-lite"/>
    </source>
</evidence>
<dbReference type="PANTHER" id="PTHR33492">
    <property type="entry name" value="OSJNBA0043A12.37 PROTEIN-RELATED"/>
    <property type="match status" value="1"/>
</dbReference>
<organism evidence="2 3">
    <name type="scientific">Chara braunii</name>
    <name type="common">Braun's stonewort</name>
    <dbReference type="NCBI Taxonomy" id="69332"/>
    <lineage>
        <taxon>Eukaryota</taxon>
        <taxon>Viridiplantae</taxon>
        <taxon>Streptophyta</taxon>
        <taxon>Charophyceae</taxon>
        <taxon>Charales</taxon>
        <taxon>Characeae</taxon>
        <taxon>Chara</taxon>
    </lineage>
</organism>
<reference evidence="2 3" key="1">
    <citation type="journal article" date="2018" name="Cell">
        <title>The Chara Genome: Secondary Complexity and Implications for Plant Terrestrialization.</title>
        <authorList>
            <person name="Nishiyama T."/>
            <person name="Sakayama H."/>
            <person name="Vries J.D."/>
            <person name="Buschmann H."/>
            <person name="Saint-Marcoux D."/>
            <person name="Ullrich K.K."/>
            <person name="Haas F.B."/>
            <person name="Vanderstraeten L."/>
            <person name="Becker D."/>
            <person name="Lang D."/>
            <person name="Vosolsobe S."/>
            <person name="Rombauts S."/>
            <person name="Wilhelmsson P.K.I."/>
            <person name="Janitza P."/>
            <person name="Kern R."/>
            <person name="Heyl A."/>
            <person name="Rumpler F."/>
            <person name="Villalobos L.I.A.C."/>
            <person name="Clay J.M."/>
            <person name="Skokan R."/>
            <person name="Toyoda A."/>
            <person name="Suzuki Y."/>
            <person name="Kagoshima H."/>
            <person name="Schijlen E."/>
            <person name="Tajeshwar N."/>
            <person name="Catarino B."/>
            <person name="Hetherington A.J."/>
            <person name="Saltykova A."/>
            <person name="Bonnot C."/>
            <person name="Breuninger H."/>
            <person name="Symeonidi A."/>
            <person name="Radhakrishnan G.V."/>
            <person name="Van Nieuwerburgh F."/>
            <person name="Deforce D."/>
            <person name="Chang C."/>
            <person name="Karol K.G."/>
            <person name="Hedrich R."/>
            <person name="Ulvskov P."/>
            <person name="Glockner G."/>
            <person name="Delwiche C.F."/>
            <person name="Petrasek J."/>
            <person name="Van de Peer Y."/>
            <person name="Friml J."/>
            <person name="Beilby M."/>
            <person name="Dolan L."/>
            <person name="Kohara Y."/>
            <person name="Sugano S."/>
            <person name="Fujiyama A."/>
            <person name="Delaux P.-M."/>
            <person name="Quint M."/>
            <person name="TheiBen G."/>
            <person name="Hagemann M."/>
            <person name="Harholt J."/>
            <person name="Dunand C."/>
            <person name="Zachgo S."/>
            <person name="Langdale J."/>
            <person name="Maumus F."/>
            <person name="Straeten D.V.D."/>
            <person name="Gould S.B."/>
            <person name="Rensing S.A."/>
        </authorList>
    </citation>
    <scope>NUCLEOTIDE SEQUENCE [LARGE SCALE GENOMIC DNA]</scope>
    <source>
        <strain evidence="2 3">S276</strain>
    </source>
</reference>
<protein>
    <recommendedName>
        <fullName evidence="4">Myb-like domain-containing protein</fullName>
    </recommendedName>
</protein>
<evidence type="ECO:0000313" key="2">
    <source>
        <dbReference type="EMBL" id="GBG92944.1"/>
    </source>
</evidence>
<comment type="caution">
    <text evidence="2">The sequence shown here is derived from an EMBL/GenBank/DDBJ whole genome shotgun (WGS) entry which is preliminary data.</text>
</comment>
<dbReference type="EMBL" id="BFEA01001180">
    <property type="protein sequence ID" value="GBG92944.1"/>
    <property type="molecule type" value="Genomic_DNA"/>
</dbReference>